<comment type="similarity">
    <text evidence="2">Belongs to the synaptojanin family.</text>
</comment>
<evidence type="ECO:0000313" key="9">
    <source>
        <dbReference type="Proteomes" id="UP001303046"/>
    </source>
</evidence>
<reference evidence="8 9" key="1">
    <citation type="submission" date="2023-08" db="EMBL/GenBank/DDBJ databases">
        <title>A Necator americanus chromosomal reference genome.</title>
        <authorList>
            <person name="Ilik V."/>
            <person name="Petrzelkova K.J."/>
            <person name="Pardy F."/>
            <person name="Fuh T."/>
            <person name="Niatou-Singa F.S."/>
            <person name="Gouil Q."/>
            <person name="Baker L."/>
            <person name="Ritchie M.E."/>
            <person name="Jex A.R."/>
            <person name="Gazzola D."/>
            <person name="Li H."/>
            <person name="Toshio Fujiwara R."/>
            <person name="Zhan B."/>
            <person name="Aroian R.V."/>
            <person name="Pafco B."/>
            <person name="Schwarz E.M."/>
        </authorList>
    </citation>
    <scope>NUCLEOTIDE SEQUENCE [LARGE SCALE GENOMIC DNA]</scope>
    <source>
        <strain evidence="8 9">Aroian</strain>
        <tissue evidence="8">Whole animal</tissue>
    </source>
</reference>
<dbReference type="Pfam" id="PF22669">
    <property type="entry name" value="Exo_endo_phos2"/>
    <property type="match status" value="1"/>
</dbReference>
<comment type="caution">
    <text evidence="8">The sequence shown here is derived from an EMBL/GenBank/DDBJ whole genome shotgun (WGS) entry which is preliminary data.</text>
</comment>
<dbReference type="PANTHER" id="PTHR11200">
    <property type="entry name" value="INOSITOL 5-PHOSPHATASE"/>
    <property type="match status" value="1"/>
</dbReference>
<feature type="compositionally biased region" description="Pro residues" evidence="6">
    <location>
        <begin position="1022"/>
        <end position="1036"/>
    </location>
</feature>
<evidence type="ECO:0000256" key="2">
    <source>
        <dbReference type="ARBA" id="ARBA00008943"/>
    </source>
</evidence>
<dbReference type="EC" id="3.1.3.36" evidence="4"/>
<keyword evidence="9" id="KW-1185">Reference proteome</keyword>
<accession>A0ABR1DBB7</accession>
<dbReference type="Pfam" id="PF08952">
    <property type="entry name" value="DUF1866"/>
    <property type="match status" value="1"/>
</dbReference>
<evidence type="ECO:0000256" key="5">
    <source>
        <dbReference type="ARBA" id="ARBA00022801"/>
    </source>
</evidence>
<protein>
    <recommendedName>
        <fullName evidence="4">phosphoinositide 5-phosphatase</fullName>
        <ecNumber evidence="4">3.1.3.36</ecNumber>
    </recommendedName>
</protein>
<dbReference type="PROSITE" id="PS50275">
    <property type="entry name" value="SAC"/>
    <property type="match status" value="1"/>
</dbReference>
<dbReference type="InterPro" id="IPR002013">
    <property type="entry name" value="SAC_dom"/>
</dbReference>
<dbReference type="SUPFAM" id="SSF56219">
    <property type="entry name" value="DNase I-like"/>
    <property type="match status" value="1"/>
</dbReference>
<feature type="compositionally biased region" description="Polar residues" evidence="6">
    <location>
        <begin position="987"/>
        <end position="1000"/>
    </location>
</feature>
<proteinExistence type="inferred from homology"/>
<comment type="catalytic activity">
    <reaction evidence="1">
        <text>a 1,2-diacyl-sn-glycero-3-phospho-(1D-myo-inositol-4,5-bisphosphate) + H2O = a 1,2-diacyl-sn-glycero-3-phospho-(1D-myo-inositol 4-phosphate) + phosphate</text>
        <dbReference type="Rhea" id="RHEA:22764"/>
        <dbReference type="ChEBI" id="CHEBI:15377"/>
        <dbReference type="ChEBI" id="CHEBI:43474"/>
        <dbReference type="ChEBI" id="CHEBI:58178"/>
        <dbReference type="ChEBI" id="CHEBI:58456"/>
        <dbReference type="EC" id="3.1.3.36"/>
    </reaction>
</comment>
<dbReference type="InterPro" id="IPR000300">
    <property type="entry name" value="IPPc"/>
</dbReference>
<keyword evidence="5" id="KW-0378">Hydrolase</keyword>
<dbReference type="Pfam" id="PF02383">
    <property type="entry name" value="Syja_N"/>
    <property type="match status" value="1"/>
</dbReference>
<dbReference type="InterPro" id="IPR012677">
    <property type="entry name" value="Nucleotide-bd_a/b_plait_sf"/>
</dbReference>
<feature type="compositionally biased region" description="Pro residues" evidence="6">
    <location>
        <begin position="1042"/>
        <end position="1053"/>
    </location>
</feature>
<gene>
    <name evidence="8" type="primary">Necator_chrIV.g14070</name>
    <name evidence="8" type="ORF">RB195_000776</name>
</gene>
<evidence type="ECO:0000259" key="7">
    <source>
        <dbReference type="PROSITE" id="PS50275"/>
    </source>
</evidence>
<evidence type="ECO:0000256" key="1">
    <source>
        <dbReference type="ARBA" id="ARBA00001786"/>
    </source>
</evidence>
<sequence>MSVREVRIWKRVDGRQTPAILIDRNSVDCSLLLQNGGIATLDSDSAEVERRGYSKIMDSYGLMGILRISRDEHVLVAVTGVLSVGQLYGADIVKITACEFISLRTVGPVECTDPRIIDLVRFLSSGMFYYSSNSRFDITLCSQRRSSNIDSDSRFFWNRSLHFPFERFGVDTSQWLLKCIVGSVLVRTVYVGHRTGRVAILSRLSCERVGTRFNVRGANSLGCVANFVETEQVITFDDRECSLVQIRGSVPLFWEQPGVQVGSHKVKLRAFEASASAYYRHMLKVTSMYGKTTIVNLLGNKEGERALADAYRTQHKNSKFAATVEFVDFDYHAQMKISKESLGRLLKRLASTMETNSFYVSIDGNVKSQQCGVLRVNCLDCLDRTNAVQTAVGLLVARNQVASLSLDAGKVNVEQRIEEILRDLWQKNGDLCSNIYAGTGALDGKSKLKDASRSIARTIQNNLMDNSKQESFDLFLTGAWYDSRIFDRAANLLPSAILQDDFYFYECDEAVEHVVSRIDEVTTPNPIKVFVGTWNVNGGKNMHNIAFRNQSNMADWIFPNGTLVSVDKIDDAPEIIAIGVEELVDLNASNLMKASTTNQRLWAEGIRRVLHDHGSYILFAVEQLVGVCLFVFIRPHLAPYIKDFAISSVKTGMGGATGNKGSVALRMVVHSTSFCFVCSHFAAGQNEVKDRNEDFTSALRRIRFPQGRDIESHDVIFWFGDFNYRINLTGDQVKKAVQLGDLTSLWQFDQLLQQKTQGLVFDGFQEGTLSFAPTYKYDTFSDDYDTSEKCRTPAWTDRILWKEQRNPPEMKLIRYFRSELKTSDHRPVGALFSVNVHRVNEAKCVTLVEDIIACLGPPDSTIICSLKGMRRFPAALFPQVSGKLKEIPVQIRLSKFEEGELHIVLESGEAALAALSMDGIQLDGQILSVKLKSPEWAEALQPKLNKFAMTSGSEDTISFLECDYNITNGDEFEFDDNDDDTTASGSVTDRTGSDRASPNSVIEDFAPRCTITPLQSSYTSQTPPPTRQAPPIPTLPGRPQIPIIPPRPKGYNT</sequence>
<dbReference type="Gene3D" id="3.30.70.330">
    <property type="match status" value="1"/>
</dbReference>
<evidence type="ECO:0000256" key="3">
    <source>
        <dbReference type="ARBA" id="ARBA00009678"/>
    </source>
</evidence>
<dbReference type="InterPro" id="IPR046985">
    <property type="entry name" value="IP5"/>
</dbReference>
<dbReference type="SMART" id="SM01165">
    <property type="entry name" value="DUF1866"/>
    <property type="match status" value="1"/>
</dbReference>
<feature type="domain" description="SAC" evidence="7">
    <location>
        <begin position="119"/>
        <end position="438"/>
    </location>
</feature>
<evidence type="ECO:0000256" key="6">
    <source>
        <dbReference type="SAM" id="MobiDB-lite"/>
    </source>
</evidence>
<dbReference type="Gene3D" id="3.60.10.10">
    <property type="entry name" value="Endonuclease/exonuclease/phosphatase"/>
    <property type="match status" value="1"/>
</dbReference>
<evidence type="ECO:0000313" key="8">
    <source>
        <dbReference type="EMBL" id="KAK6747785.1"/>
    </source>
</evidence>
<organism evidence="8 9">
    <name type="scientific">Necator americanus</name>
    <name type="common">Human hookworm</name>
    <dbReference type="NCBI Taxonomy" id="51031"/>
    <lineage>
        <taxon>Eukaryota</taxon>
        <taxon>Metazoa</taxon>
        <taxon>Ecdysozoa</taxon>
        <taxon>Nematoda</taxon>
        <taxon>Chromadorea</taxon>
        <taxon>Rhabditida</taxon>
        <taxon>Rhabditina</taxon>
        <taxon>Rhabditomorpha</taxon>
        <taxon>Strongyloidea</taxon>
        <taxon>Ancylostomatidae</taxon>
        <taxon>Bunostominae</taxon>
        <taxon>Necator</taxon>
    </lineage>
</organism>
<evidence type="ECO:0000256" key="4">
    <source>
        <dbReference type="ARBA" id="ARBA00013044"/>
    </source>
</evidence>
<dbReference type="InterPro" id="IPR036691">
    <property type="entry name" value="Endo/exonu/phosph_ase_sf"/>
</dbReference>
<dbReference type="SMART" id="SM00128">
    <property type="entry name" value="IPPc"/>
    <property type="match status" value="1"/>
</dbReference>
<dbReference type="EMBL" id="JAVFWL010000004">
    <property type="protein sequence ID" value="KAK6747785.1"/>
    <property type="molecule type" value="Genomic_DNA"/>
</dbReference>
<feature type="region of interest" description="Disordered" evidence="6">
    <location>
        <begin position="970"/>
        <end position="1053"/>
    </location>
</feature>
<dbReference type="Proteomes" id="UP001303046">
    <property type="component" value="Unassembled WGS sequence"/>
</dbReference>
<dbReference type="PANTHER" id="PTHR11200:SF257">
    <property type="entry name" value="PHOSPHOINOSITIDE 5-PHOSPHATASE"/>
    <property type="match status" value="1"/>
</dbReference>
<comment type="similarity">
    <text evidence="3">In the central section; belongs to the inositol 1,4,5-trisphosphate 5-phosphatase family.</text>
</comment>
<feature type="compositionally biased region" description="Acidic residues" evidence="6">
    <location>
        <begin position="970"/>
        <end position="981"/>
    </location>
</feature>
<dbReference type="InterPro" id="IPR015047">
    <property type="entry name" value="SYNJ1/2_RRM"/>
</dbReference>
<name>A0ABR1DBB7_NECAM</name>